<proteinExistence type="inferred from homology"/>
<comment type="similarity">
    <text evidence="2">Belongs to the COG7 family.</text>
</comment>
<dbReference type="GO" id="GO:0006890">
    <property type="term" value="P:retrograde vesicle-mediated transport, Golgi to endoplasmic reticulum"/>
    <property type="evidence" value="ECO:0007669"/>
    <property type="project" value="TreeGrafter"/>
</dbReference>
<evidence type="ECO:0000313" key="10">
    <source>
        <dbReference type="Proteomes" id="UP000623687"/>
    </source>
</evidence>
<comment type="subcellular location">
    <subcellularLocation>
        <location evidence="1">Golgi apparatus membrane</location>
        <topology evidence="1">Peripheral membrane protein</topology>
    </subcellularLocation>
</comment>
<evidence type="ECO:0000256" key="4">
    <source>
        <dbReference type="ARBA" id="ARBA00022448"/>
    </source>
</evidence>
<evidence type="ECO:0000313" key="9">
    <source>
        <dbReference type="EMBL" id="KAF7428244.1"/>
    </source>
</evidence>
<dbReference type="EMBL" id="JACETU010000005">
    <property type="protein sequence ID" value="KAF7428244.1"/>
    <property type="molecule type" value="Genomic_DNA"/>
</dbReference>
<keyword evidence="5" id="KW-0653">Protein transport</keyword>
<name>A0A8H6ZTG9_PLEOS</name>
<dbReference type="InterPro" id="IPR019335">
    <property type="entry name" value="COG7"/>
</dbReference>
<dbReference type="Proteomes" id="UP000623687">
    <property type="component" value="Unassembled WGS sequence"/>
</dbReference>
<dbReference type="PANTHER" id="PTHR21443">
    <property type="entry name" value="CONSERVED OLIGOMERIC GOLGI COMPLEX COMPONENT 7"/>
    <property type="match status" value="1"/>
</dbReference>
<evidence type="ECO:0000256" key="6">
    <source>
        <dbReference type="ARBA" id="ARBA00023034"/>
    </source>
</evidence>
<reference evidence="9" key="1">
    <citation type="submission" date="2019-07" db="EMBL/GenBank/DDBJ databases">
        <authorList>
            <person name="Palmer J.M."/>
        </authorList>
    </citation>
    <scope>NUCLEOTIDE SEQUENCE</scope>
    <source>
        <strain evidence="9">PC9</strain>
    </source>
</reference>
<evidence type="ECO:0000256" key="7">
    <source>
        <dbReference type="ARBA" id="ARBA00023136"/>
    </source>
</evidence>
<evidence type="ECO:0000256" key="5">
    <source>
        <dbReference type="ARBA" id="ARBA00022927"/>
    </source>
</evidence>
<dbReference type="OrthoDB" id="249612at2759"/>
<dbReference type="GO" id="GO:0007030">
    <property type="term" value="P:Golgi organization"/>
    <property type="evidence" value="ECO:0007669"/>
    <property type="project" value="TreeGrafter"/>
</dbReference>
<dbReference type="PANTHER" id="PTHR21443:SF0">
    <property type="entry name" value="CONSERVED OLIGOMERIC GOLGI COMPLEX SUBUNIT 7"/>
    <property type="match status" value="1"/>
</dbReference>
<dbReference type="AlphaFoldDB" id="A0A8H6ZTG9"/>
<keyword evidence="7" id="KW-0472">Membrane</keyword>
<dbReference type="GeneID" id="59377283"/>
<accession>A0A8H6ZTG9</accession>
<dbReference type="RefSeq" id="XP_036630616.1">
    <property type="nucleotide sequence ID" value="XM_036776996.1"/>
</dbReference>
<comment type="caution">
    <text evidence="9">The sequence shown here is derived from an EMBL/GenBank/DDBJ whole genome shotgun (WGS) entry which is preliminary data.</text>
</comment>
<evidence type="ECO:0000256" key="2">
    <source>
        <dbReference type="ARBA" id="ARBA00005831"/>
    </source>
</evidence>
<keyword evidence="6" id="KW-0333">Golgi apparatus</keyword>
<dbReference type="Pfam" id="PF10191">
    <property type="entry name" value="COG7"/>
    <property type="match status" value="2"/>
</dbReference>
<organism evidence="9 10">
    <name type="scientific">Pleurotus ostreatus</name>
    <name type="common">Oyster mushroom</name>
    <name type="synonym">White-rot fungus</name>
    <dbReference type="NCBI Taxonomy" id="5322"/>
    <lineage>
        <taxon>Eukaryota</taxon>
        <taxon>Fungi</taxon>
        <taxon>Dikarya</taxon>
        <taxon>Basidiomycota</taxon>
        <taxon>Agaricomycotina</taxon>
        <taxon>Agaricomycetes</taxon>
        <taxon>Agaricomycetidae</taxon>
        <taxon>Agaricales</taxon>
        <taxon>Pleurotineae</taxon>
        <taxon>Pleurotaceae</taxon>
        <taxon>Pleurotus</taxon>
    </lineage>
</organism>
<dbReference type="VEuPathDB" id="FungiDB:PC9H_007465"/>
<gene>
    <name evidence="9" type="ORF">PC9H_007465</name>
</gene>
<dbReference type="GO" id="GO:0000139">
    <property type="term" value="C:Golgi membrane"/>
    <property type="evidence" value="ECO:0007669"/>
    <property type="project" value="UniProtKB-SubCell"/>
</dbReference>
<evidence type="ECO:0000256" key="8">
    <source>
        <dbReference type="ARBA" id="ARBA00031345"/>
    </source>
</evidence>
<keyword evidence="10" id="KW-1185">Reference proteome</keyword>
<dbReference type="GO" id="GO:0017119">
    <property type="term" value="C:Golgi transport complex"/>
    <property type="evidence" value="ECO:0007669"/>
    <property type="project" value="InterPro"/>
</dbReference>
<sequence>MSRNESISETIQSLESSDSLLSWINDTLGAKEDDLAALDQHITHIVAALDIACEETSFQLERIIDDVSRGVPRLTYDLHFMKDSAMALQSVLVKTQDHSVSSLPAQTNETLEHLRTLDAVKRHMESAREVLREAESWSSLEMEVTGLLGEGSYARAAERLSEASKSMVVFQNTPEYESRRTLMVSLQNQLEASLSSALVAAINTQDVALCRNYFTIFSNIQRESEFRNYYNGSRRAPLTEMWQDLPVDTEQSIGQSFAEFLPKFYSKFLTLLNAERVTIPSVFPDPQASLSNLIVSVLTALQPSFSERLAALFEQYGSSALANCITTLKVTQDFAVNVEKVMDKVKFSTPSVRSHGQDGGAAEVVEPAARERVHRRRSSRMSISWRAGSQRATQGSVGSPNVNVATHDDFEWGRELFQPYLDYQVDYGKLELKMLQEAFDRATANEDDGDVRSDKSRLLREAAVDLFSIGEESFARCLSFTYGYGAVGLVQALDTMIELFFNVFAKGKRTGGTSPARAQPSISYDDFVDLDYSAQDWADLQHSLHFLGAARAIHDRLLVFEAKLRSTLLQIASQFHMAENDPINFTVAPTKVQELLLQQSLLNSSELRTLLDSVQKQTQLAPNSSPSDPILLHAGRNGLFSFVKTCQVSMQETILSPLRKQLQPYPTLSLWPASGDKSRTNSSGISDLQVPTFSLSPSEIVQKVSEGLLNLPRLFEVYANDDALSFSLETLPYINPEVLKGIPEEPHSELPVPPRHIRRTSLVSIQAAPTPPVTLDAETVSSAWLSSLGHSLLSYLMNDILPKIPSLSEAGAAQLTSDLSYLSNILGALNVSSEDLGKWQEYVGLLDADGGRAKLVDAEMQSDTIFQSVARMRGWSS</sequence>
<keyword evidence="4" id="KW-0813">Transport</keyword>
<evidence type="ECO:0000256" key="3">
    <source>
        <dbReference type="ARBA" id="ARBA00020984"/>
    </source>
</evidence>
<evidence type="ECO:0000256" key="1">
    <source>
        <dbReference type="ARBA" id="ARBA00004395"/>
    </source>
</evidence>
<dbReference type="GO" id="GO:0006886">
    <property type="term" value="P:intracellular protein transport"/>
    <property type="evidence" value="ECO:0007669"/>
    <property type="project" value="InterPro"/>
</dbReference>
<protein>
    <recommendedName>
        <fullName evidence="3">Conserved oligomeric Golgi complex subunit 7</fullName>
    </recommendedName>
    <alternativeName>
        <fullName evidence="8">Component of oligomeric Golgi complex 7</fullName>
    </alternativeName>
</protein>